<dbReference type="EMBL" id="JBJURJ010000007">
    <property type="protein sequence ID" value="MFM9329120.1"/>
    <property type="molecule type" value="Genomic_DNA"/>
</dbReference>
<accession>A0ACC7NY69</accession>
<dbReference type="Proteomes" id="UP001631969">
    <property type="component" value="Unassembled WGS sequence"/>
</dbReference>
<keyword evidence="2" id="KW-1185">Reference proteome</keyword>
<proteinExistence type="predicted"/>
<sequence>MGKWKKRALVSSAMAGTMLVSVACGSSGGSTDNGAKETAGATKAPSAASAAPATATAQAPLNLTIAISQVGDIPAKGNVVEQTIEKLTNTKLDIQWIPSTAYNDKINVMLASNEMPKLLRVVQGPTVVNAIESQLFWEVGPHLKDYKNLSAQNPQFFQNIAVEGKIYGVPLYRNMGRGAYVYRKDWMDALNLQLPKTMDDWYNVVKALTLNDPDKNGKNDTYGIVLNKKYNEGVASWLTRFAVMMGGVNKWSVDKDNNFTPEHETKEFMDVLNLFRKLYAEKLINQDFAVLDATEQEKLFDTGRAGIRFAVATNGKSQQDRLSKTNPAAVVDVASFEGPQGIRISSEAGNNGFFVIPKSSVKTEAEMKRVLGFLDALMEPAASTLLLRGIEGTHFGNTADGRTEFIGDGFNIFQREVKPYRDNLTVLEGYNVKPLKDVPIGEKGTKMESDGIKYIVSNPALTLKSATLSERGQELDQLLMDAETKYIMGKIDEAGWKEEISKWKKNGGDKLMAEYKESYAKLKK</sequence>
<evidence type="ECO:0000313" key="2">
    <source>
        <dbReference type="Proteomes" id="UP001631969"/>
    </source>
</evidence>
<comment type="caution">
    <text evidence="1">The sequence shown here is derived from an EMBL/GenBank/DDBJ whole genome shotgun (WGS) entry which is preliminary data.</text>
</comment>
<organism evidence="1 2">
    <name type="scientific">Paenibacillus mesotrionivorans</name>
    <dbReference type="NCBI Taxonomy" id="3160968"/>
    <lineage>
        <taxon>Bacteria</taxon>
        <taxon>Bacillati</taxon>
        <taxon>Bacillota</taxon>
        <taxon>Bacilli</taxon>
        <taxon>Bacillales</taxon>
        <taxon>Paenibacillaceae</taxon>
        <taxon>Paenibacillus</taxon>
    </lineage>
</organism>
<name>A0ACC7NY69_9BACL</name>
<reference evidence="1" key="1">
    <citation type="submission" date="2024-12" db="EMBL/GenBank/DDBJ databases">
        <authorList>
            <person name="Wu N."/>
        </authorList>
    </citation>
    <scope>NUCLEOTIDE SEQUENCE</scope>
    <source>
        <strain evidence="1">P15</strain>
    </source>
</reference>
<evidence type="ECO:0000313" key="1">
    <source>
        <dbReference type="EMBL" id="MFM9329120.1"/>
    </source>
</evidence>
<protein>
    <submittedName>
        <fullName evidence="1">Extracellular solute-binding protein</fullName>
    </submittedName>
</protein>
<gene>
    <name evidence="1" type="ORF">ACI1P1_12560</name>
</gene>